<keyword evidence="2" id="KW-0479">Metal-binding</keyword>
<keyword evidence="5" id="KW-0862">Zinc</keyword>
<dbReference type="GO" id="GO:0000978">
    <property type="term" value="F:RNA polymerase II cis-regulatory region sequence-specific DNA binding"/>
    <property type="evidence" value="ECO:0007669"/>
    <property type="project" value="InterPro"/>
</dbReference>
<evidence type="ECO:0000256" key="3">
    <source>
        <dbReference type="ARBA" id="ARBA00022737"/>
    </source>
</evidence>
<evidence type="ECO:0000256" key="1">
    <source>
        <dbReference type="ARBA" id="ARBA00004123"/>
    </source>
</evidence>
<dbReference type="Pfam" id="PF00096">
    <property type="entry name" value="zf-C2H2"/>
    <property type="match status" value="2"/>
</dbReference>
<feature type="region of interest" description="Disordered" evidence="8">
    <location>
        <begin position="1"/>
        <end position="34"/>
    </location>
</feature>
<dbReference type="PANTHER" id="PTHR40626">
    <property type="entry name" value="MIP31509P"/>
    <property type="match status" value="1"/>
</dbReference>
<evidence type="ECO:0000256" key="7">
    <source>
        <dbReference type="PROSITE-ProRule" id="PRU00042"/>
    </source>
</evidence>
<proteinExistence type="predicted"/>
<dbReference type="SMART" id="SM00355">
    <property type="entry name" value="ZnF_C2H2"/>
    <property type="match status" value="2"/>
</dbReference>
<gene>
    <name evidence="10" type="ORF">G7Y89_g2727</name>
</gene>
<dbReference type="OrthoDB" id="654211at2759"/>
<name>A0A8H4RTL6_9HELO</name>
<keyword evidence="4 7" id="KW-0863">Zinc-finger</keyword>
<organism evidence="10 11">
    <name type="scientific">Cudoniella acicularis</name>
    <dbReference type="NCBI Taxonomy" id="354080"/>
    <lineage>
        <taxon>Eukaryota</taxon>
        <taxon>Fungi</taxon>
        <taxon>Dikarya</taxon>
        <taxon>Ascomycota</taxon>
        <taxon>Pezizomycotina</taxon>
        <taxon>Leotiomycetes</taxon>
        <taxon>Helotiales</taxon>
        <taxon>Tricladiaceae</taxon>
        <taxon>Cudoniella</taxon>
    </lineage>
</organism>
<dbReference type="PANTHER" id="PTHR40626:SF11">
    <property type="entry name" value="ZINC FINGER PROTEIN YPR022C"/>
    <property type="match status" value="1"/>
</dbReference>
<evidence type="ECO:0000256" key="6">
    <source>
        <dbReference type="ARBA" id="ARBA00023242"/>
    </source>
</evidence>
<dbReference type="GO" id="GO:0000981">
    <property type="term" value="F:DNA-binding transcription factor activity, RNA polymerase II-specific"/>
    <property type="evidence" value="ECO:0007669"/>
    <property type="project" value="InterPro"/>
</dbReference>
<accession>A0A8H4RTL6</accession>
<keyword evidence="3" id="KW-0677">Repeat</keyword>
<feature type="region of interest" description="Disordered" evidence="8">
    <location>
        <begin position="63"/>
        <end position="106"/>
    </location>
</feature>
<dbReference type="InterPro" id="IPR036236">
    <property type="entry name" value="Znf_C2H2_sf"/>
</dbReference>
<evidence type="ECO:0000256" key="4">
    <source>
        <dbReference type="ARBA" id="ARBA00022771"/>
    </source>
</evidence>
<evidence type="ECO:0000313" key="10">
    <source>
        <dbReference type="EMBL" id="KAF4635378.1"/>
    </source>
</evidence>
<evidence type="ECO:0000256" key="5">
    <source>
        <dbReference type="ARBA" id="ARBA00022833"/>
    </source>
</evidence>
<dbReference type="GO" id="GO:0000785">
    <property type="term" value="C:chromatin"/>
    <property type="evidence" value="ECO:0007669"/>
    <property type="project" value="TreeGrafter"/>
</dbReference>
<dbReference type="Proteomes" id="UP000566819">
    <property type="component" value="Unassembled WGS sequence"/>
</dbReference>
<dbReference type="GO" id="GO:0008270">
    <property type="term" value="F:zinc ion binding"/>
    <property type="evidence" value="ECO:0007669"/>
    <property type="project" value="UniProtKB-KW"/>
</dbReference>
<evidence type="ECO:0000313" key="11">
    <source>
        <dbReference type="Proteomes" id="UP000566819"/>
    </source>
</evidence>
<evidence type="ECO:0000259" key="9">
    <source>
        <dbReference type="PROSITE" id="PS50157"/>
    </source>
</evidence>
<evidence type="ECO:0000256" key="8">
    <source>
        <dbReference type="SAM" id="MobiDB-lite"/>
    </source>
</evidence>
<feature type="compositionally biased region" description="Polar residues" evidence="8">
    <location>
        <begin position="85"/>
        <end position="94"/>
    </location>
</feature>
<dbReference type="GO" id="GO:0005634">
    <property type="term" value="C:nucleus"/>
    <property type="evidence" value="ECO:0007669"/>
    <property type="project" value="UniProtKB-SubCell"/>
</dbReference>
<evidence type="ECO:0000256" key="2">
    <source>
        <dbReference type="ARBA" id="ARBA00022723"/>
    </source>
</evidence>
<dbReference type="PROSITE" id="PS50157">
    <property type="entry name" value="ZINC_FINGER_C2H2_2"/>
    <property type="match status" value="2"/>
</dbReference>
<feature type="domain" description="C2H2-type" evidence="9">
    <location>
        <begin position="110"/>
        <end position="138"/>
    </location>
</feature>
<dbReference type="PROSITE" id="PS00028">
    <property type="entry name" value="ZINC_FINGER_C2H2_1"/>
    <property type="match status" value="1"/>
</dbReference>
<dbReference type="FunFam" id="3.30.160.60:FF:000624">
    <property type="entry name" value="zinc finger protein 697"/>
    <property type="match status" value="1"/>
</dbReference>
<dbReference type="EMBL" id="JAAMPI010000123">
    <property type="protein sequence ID" value="KAF4635378.1"/>
    <property type="molecule type" value="Genomic_DNA"/>
</dbReference>
<comment type="subcellular location">
    <subcellularLocation>
        <location evidence="1">Nucleus</location>
    </subcellularLocation>
</comment>
<reference evidence="10 11" key="1">
    <citation type="submission" date="2020-03" db="EMBL/GenBank/DDBJ databases">
        <title>Draft Genome Sequence of Cudoniella acicularis.</title>
        <authorList>
            <person name="Buettner E."/>
            <person name="Kellner H."/>
        </authorList>
    </citation>
    <scope>NUCLEOTIDE SEQUENCE [LARGE SCALE GENOMIC DNA]</scope>
    <source>
        <strain evidence="10 11">DSM 108380</strain>
    </source>
</reference>
<dbReference type="SUPFAM" id="SSF57667">
    <property type="entry name" value="beta-beta-alpha zinc fingers"/>
    <property type="match status" value="1"/>
</dbReference>
<dbReference type="InterPro" id="IPR051059">
    <property type="entry name" value="VerF-like"/>
</dbReference>
<dbReference type="AlphaFoldDB" id="A0A8H4RTL6"/>
<keyword evidence="6" id="KW-0539">Nucleus</keyword>
<feature type="region of interest" description="Disordered" evidence="8">
    <location>
        <begin position="199"/>
        <end position="221"/>
    </location>
</feature>
<sequence>MLSAIPEPRLGANVDPNKHAAQDTSSAATHPPLHENMLSATSEPRLGAKVDSALPTTIFPSFQFNPLPLPPKESFTEDPRHNNKGDNTNITSGSAHPPEGTTEEHNQYSFPCYLCTRVFGRREHLRRHFKSIHTKDKPFGCDKCGKKYNRKDNLRQHTIKYCQAVVRHAPEDSEAPGDFDSDNERINSFGSILFNLAAAAPGSDTDSDGEGQSPKEWKPSE</sequence>
<dbReference type="Gene3D" id="3.30.160.60">
    <property type="entry name" value="Classic Zinc Finger"/>
    <property type="match status" value="2"/>
</dbReference>
<keyword evidence="11" id="KW-1185">Reference proteome</keyword>
<feature type="compositionally biased region" description="Basic and acidic residues" evidence="8">
    <location>
        <begin position="74"/>
        <end position="84"/>
    </location>
</feature>
<dbReference type="InterPro" id="IPR013087">
    <property type="entry name" value="Znf_C2H2_type"/>
</dbReference>
<comment type="caution">
    <text evidence="10">The sequence shown here is derived from an EMBL/GenBank/DDBJ whole genome shotgun (WGS) entry which is preliminary data.</text>
</comment>
<protein>
    <recommendedName>
        <fullName evidence="9">C2H2-type domain-containing protein</fullName>
    </recommendedName>
</protein>
<feature type="domain" description="C2H2-type" evidence="9">
    <location>
        <begin position="139"/>
        <end position="173"/>
    </location>
</feature>